<dbReference type="Proteomes" id="UP000050277">
    <property type="component" value="Unassembled WGS sequence"/>
</dbReference>
<keyword evidence="6" id="KW-1185">Reference proteome</keyword>
<dbReference type="InterPro" id="IPR003593">
    <property type="entry name" value="AAA+_ATPase"/>
</dbReference>
<dbReference type="InterPro" id="IPR036867">
    <property type="entry name" value="R3H_dom_sf"/>
</dbReference>
<dbReference type="Pfam" id="PF25516">
    <property type="entry name" value="PTPase"/>
    <property type="match status" value="1"/>
</dbReference>
<dbReference type="InterPro" id="IPR034081">
    <property type="entry name" value="R3H_AAA"/>
</dbReference>
<dbReference type="Gene3D" id="3.40.50.300">
    <property type="entry name" value="P-loop containing nucleotide triphosphate hydrolases"/>
    <property type="match status" value="1"/>
</dbReference>
<organism evidence="5 6">
    <name type="scientific">Herpetosiphon geysericola</name>
    <dbReference type="NCBI Taxonomy" id="70996"/>
    <lineage>
        <taxon>Bacteria</taxon>
        <taxon>Bacillati</taxon>
        <taxon>Chloroflexota</taxon>
        <taxon>Chloroflexia</taxon>
        <taxon>Herpetosiphonales</taxon>
        <taxon>Herpetosiphonaceae</taxon>
        <taxon>Herpetosiphon</taxon>
    </lineage>
</organism>
<comment type="caution">
    <text evidence="5">The sequence shown here is derived from an EMBL/GenBank/DDBJ whole genome shotgun (WGS) entry which is preliminary data.</text>
</comment>
<evidence type="ECO:0000256" key="1">
    <source>
        <dbReference type="ARBA" id="ARBA00022741"/>
    </source>
</evidence>
<dbReference type="InterPro" id="IPR001374">
    <property type="entry name" value="R3H_dom"/>
</dbReference>
<dbReference type="Gene3D" id="3.30.1370.50">
    <property type="entry name" value="R3H-like domain"/>
    <property type="match status" value="1"/>
</dbReference>
<dbReference type="GO" id="GO:0005524">
    <property type="term" value="F:ATP binding"/>
    <property type="evidence" value="ECO:0007669"/>
    <property type="project" value="UniProtKB-KW"/>
</dbReference>
<dbReference type="SMART" id="SM00393">
    <property type="entry name" value="R3H"/>
    <property type="match status" value="1"/>
</dbReference>
<evidence type="ECO:0000256" key="3">
    <source>
        <dbReference type="SAM" id="MobiDB-lite"/>
    </source>
</evidence>
<keyword evidence="2" id="KW-0067">ATP-binding</keyword>
<evidence type="ECO:0000313" key="5">
    <source>
        <dbReference type="EMBL" id="KPL86071.1"/>
    </source>
</evidence>
<feature type="domain" description="R3H" evidence="4">
    <location>
        <begin position="507"/>
        <end position="567"/>
    </location>
</feature>
<feature type="compositionally biased region" description="Basic and acidic residues" evidence="3">
    <location>
        <begin position="356"/>
        <end position="388"/>
    </location>
</feature>
<dbReference type="GO" id="GO:0003676">
    <property type="term" value="F:nucleic acid binding"/>
    <property type="evidence" value="ECO:0007669"/>
    <property type="project" value="UniProtKB-UniRule"/>
</dbReference>
<dbReference type="PATRIC" id="fig|70996.4.peg.3517"/>
<dbReference type="EMBL" id="LGKP01000022">
    <property type="protein sequence ID" value="KPL86071.1"/>
    <property type="molecule type" value="Genomic_DNA"/>
</dbReference>
<name>A0A0P6Y867_9CHLR</name>
<dbReference type="InterPro" id="IPR045735">
    <property type="entry name" value="Spore_III_AA_AAA+_ATPase"/>
</dbReference>
<dbReference type="SUPFAM" id="SSF82708">
    <property type="entry name" value="R3H domain"/>
    <property type="match status" value="1"/>
</dbReference>
<dbReference type="AlphaFoldDB" id="A0A0P6Y867"/>
<sequence length="567" mass="64100">MLDRREITHNIDLLLSTLPPRLAEPLATHEQKDQVIEIVMDLGRLPEARFRHDQSSFLSETEVGREDLDYVTERIGQFGEDNRAGIQRTLHRISAIRNRSGVVIGLTCRVGRAVYGTIEIVRDLVEAGKSILILGKPGTGKTTMLREVARVLADDFLKRVVIVDTSNEIAGDGDIPHPGIGRARRMQVARPAEQHNVMIEAVENHMPQVIVIDEIGTELEAQAARTIAERGVQLVGTAHGNTLENLMLNPTLSDLIGGIQAVTLGDEEARRRGTQKTVLERKAPPTFDVLVEIQSWDDVTIYQEVASAVDSILQGNEPNAEQRTKDEQGHIEVHEGRPERADSEASTMLTRRGGYRSRERERDRDHGERDWRRKSERREAQREERERYAMTMNPNPNASLKTEEPSVLIKKPGKNAPARIFAFGVSRNRLEKALDRLGITASLVREMDQATMVITLKNYYRQHPTRLRDAEERGIPVYVLRSNTQTQMEECLGSAFEISVTPSDPLSEAMEEVEEAISQVMDGSTESIELSPQSSYVRRLQHQIVERYNLQSESTGKEPRRRIRIFR</sequence>
<keyword evidence="1" id="KW-0547">Nucleotide-binding</keyword>
<feature type="region of interest" description="Disordered" evidence="3">
    <location>
        <begin position="315"/>
        <end position="404"/>
    </location>
</feature>
<dbReference type="PANTHER" id="PTHR20953">
    <property type="entry name" value="KINASE-RELATED"/>
    <property type="match status" value="1"/>
</dbReference>
<reference evidence="5 6" key="1">
    <citation type="submission" date="2015-07" db="EMBL/GenBank/DDBJ databases">
        <title>Whole genome sequence of Herpetosiphon geysericola DSM 7119.</title>
        <authorList>
            <person name="Hemp J."/>
            <person name="Ward L.M."/>
            <person name="Pace L.A."/>
            <person name="Fischer W.W."/>
        </authorList>
    </citation>
    <scope>NUCLEOTIDE SEQUENCE [LARGE SCALE GENOMIC DNA]</scope>
    <source>
        <strain evidence="5 6">DSM 7119</strain>
    </source>
</reference>
<dbReference type="InterPro" id="IPR027417">
    <property type="entry name" value="P-loop_NTPase"/>
</dbReference>
<dbReference type="CDD" id="cd02645">
    <property type="entry name" value="R3H_AAA"/>
    <property type="match status" value="1"/>
</dbReference>
<dbReference type="OrthoDB" id="9768243at2"/>
<evidence type="ECO:0000259" key="4">
    <source>
        <dbReference type="PROSITE" id="PS51061"/>
    </source>
</evidence>
<dbReference type="STRING" id="70996.SE18_14415"/>
<feature type="compositionally biased region" description="Basic and acidic residues" evidence="3">
    <location>
        <begin position="320"/>
        <end position="343"/>
    </location>
</feature>
<dbReference type="Pfam" id="PF19568">
    <property type="entry name" value="Spore_III_AA"/>
    <property type="match status" value="1"/>
</dbReference>
<dbReference type="PANTHER" id="PTHR20953:SF3">
    <property type="entry name" value="P-LOOP CONTAINING NUCLEOSIDE TRIPHOSPHATE HYDROLASES SUPERFAMILY PROTEIN"/>
    <property type="match status" value="1"/>
</dbReference>
<protein>
    <submittedName>
        <fullName evidence="5">ATPase AAA</fullName>
    </submittedName>
</protein>
<gene>
    <name evidence="5" type="ORF">SE18_14415</name>
</gene>
<dbReference type="SMART" id="SM00382">
    <property type="entry name" value="AAA"/>
    <property type="match status" value="1"/>
</dbReference>
<accession>A0A0P6Y867</accession>
<dbReference type="SUPFAM" id="SSF52540">
    <property type="entry name" value="P-loop containing nucleoside triphosphate hydrolases"/>
    <property type="match status" value="1"/>
</dbReference>
<evidence type="ECO:0000256" key="2">
    <source>
        <dbReference type="ARBA" id="ARBA00022840"/>
    </source>
</evidence>
<dbReference type="Pfam" id="PF01424">
    <property type="entry name" value="R3H"/>
    <property type="match status" value="1"/>
</dbReference>
<dbReference type="CDD" id="cd00009">
    <property type="entry name" value="AAA"/>
    <property type="match status" value="1"/>
</dbReference>
<dbReference type="PROSITE" id="PS51061">
    <property type="entry name" value="R3H"/>
    <property type="match status" value="1"/>
</dbReference>
<dbReference type="RefSeq" id="WP_054535160.1">
    <property type="nucleotide sequence ID" value="NZ_LGKP01000022.1"/>
</dbReference>
<dbReference type="InterPro" id="IPR058670">
    <property type="entry name" value="PTPase_dom"/>
</dbReference>
<proteinExistence type="predicted"/>
<evidence type="ECO:0000313" key="6">
    <source>
        <dbReference type="Proteomes" id="UP000050277"/>
    </source>
</evidence>